<dbReference type="SUPFAM" id="SSF51735">
    <property type="entry name" value="NAD(P)-binding Rossmann-fold domains"/>
    <property type="match status" value="1"/>
</dbReference>
<dbReference type="RefSeq" id="WP_200388583.1">
    <property type="nucleotide sequence ID" value="NZ_NRSD01000015.1"/>
</dbReference>
<dbReference type="PANTHER" id="PTHR48079:SF6">
    <property type="entry name" value="NAD(P)-BINDING DOMAIN-CONTAINING PROTEIN-RELATED"/>
    <property type="match status" value="1"/>
</dbReference>
<keyword evidence="3" id="KW-1185">Reference proteome</keyword>
<dbReference type="Pfam" id="PF01370">
    <property type="entry name" value="Epimerase"/>
    <property type="match status" value="1"/>
</dbReference>
<reference evidence="2 3" key="1">
    <citation type="journal article" date="2020" name="Microorganisms">
        <title>Osmotic Adaptation and Compatible Solute Biosynthesis of Phototrophic Bacteria as Revealed from Genome Analyses.</title>
        <authorList>
            <person name="Imhoff J.F."/>
            <person name="Rahn T."/>
            <person name="Kunzel S."/>
            <person name="Keller A."/>
            <person name="Neulinger S.C."/>
        </authorList>
    </citation>
    <scope>NUCLEOTIDE SEQUENCE [LARGE SCALE GENOMIC DNA]</scope>
    <source>
        <strain evidence="2 3">DSM 21303</strain>
    </source>
</reference>
<proteinExistence type="predicted"/>
<dbReference type="InterPro" id="IPR001509">
    <property type="entry name" value="Epimerase_deHydtase"/>
</dbReference>
<organism evidence="2 3">
    <name type="scientific">Thiocapsa imhoffii</name>
    <dbReference type="NCBI Taxonomy" id="382777"/>
    <lineage>
        <taxon>Bacteria</taxon>
        <taxon>Pseudomonadati</taxon>
        <taxon>Pseudomonadota</taxon>
        <taxon>Gammaproteobacteria</taxon>
        <taxon>Chromatiales</taxon>
        <taxon>Chromatiaceae</taxon>
        <taxon>Thiocapsa</taxon>
    </lineage>
</organism>
<dbReference type="Gene3D" id="3.40.50.720">
    <property type="entry name" value="NAD(P)-binding Rossmann-like Domain"/>
    <property type="match status" value="1"/>
</dbReference>
<gene>
    <name evidence="2" type="ORF">CKO25_14210</name>
</gene>
<evidence type="ECO:0000259" key="1">
    <source>
        <dbReference type="Pfam" id="PF01370"/>
    </source>
</evidence>
<dbReference type="GO" id="GO:0005737">
    <property type="term" value="C:cytoplasm"/>
    <property type="evidence" value="ECO:0007669"/>
    <property type="project" value="TreeGrafter"/>
</dbReference>
<dbReference type="InterPro" id="IPR051783">
    <property type="entry name" value="NAD(P)-dependent_oxidoreduct"/>
</dbReference>
<accession>A0A9X1BA66</accession>
<dbReference type="GO" id="GO:0004029">
    <property type="term" value="F:aldehyde dehydrogenase (NAD+) activity"/>
    <property type="evidence" value="ECO:0007669"/>
    <property type="project" value="TreeGrafter"/>
</dbReference>
<dbReference type="CDD" id="cd05266">
    <property type="entry name" value="SDR_a4"/>
    <property type="match status" value="1"/>
</dbReference>
<dbReference type="EMBL" id="NRSD01000015">
    <property type="protein sequence ID" value="MBK1645785.1"/>
    <property type="molecule type" value="Genomic_DNA"/>
</dbReference>
<evidence type="ECO:0000313" key="3">
    <source>
        <dbReference type="Proteomes" id="UP001138802"/>
    </source>
</evidence>
<evidence type="ECO:0000313" key="2">
    <source>
        <dbReference type="EMBL" id="MBK1645785.1"/>
    </source>
</evidence>
<protein>
    <submittedName>
        <fullName evidence="2">NAD(P)-dependent oxidoreductase</fullName>
    </submittedName>
</protein>
<name>A0A9X1BA66_9GAMM</name>
<dbReference type="AlphaFoldDB" id="A0A9X1BA66"/>
<dbReference type="Proteomes" id="UP001138802">
    <property type="component" value="Unassembled WGS sequence"/>
</dbReference>
<comment type="caution">
    <text evidence="2">The sequence shown here is derived from an EMBL/GenBank/DDBJ whole genome shotgun (WGS) entry which is preliminary data.</text>
</comment>
<sequence>MSEKFIIGCGYVGERLARQYLEAGEAVTGLVRTEASVTRLTDQGIRARAVDLSRETPSTLSFQDALVFHLAPPPGGGVRDPLTRHLIALFETLGSPKRVLYLSTTGVYGDCGGRWIDEHEPVKPVAERSQRRWDAEERLRDWSRASGGELVILRVAGIYGPERLPLARLRSGAPMVRPEQAPYTNRIHVEDLVTVCMAAMARAEPGAVYNVSDGHPSTMTEYFQAVAAAVGLPAPPLIPLEEAAGQVSEGMLSYLRESRRLRNDRLRTELGVVPRYPDLAAGLAALSTAPPAAAS</sequence>
<feature type="domain" description="NAD-dependent epimerase/dehydratase" evidence="1">
    <location>
        <begin position="8"/>
        <end position="211"/>
    </location>
</feature>
<dbReference type="InterPro" id="IPR036291">
    <property type="entry name" value="NAD(P)-bd_dom_sf"/>
</dbReference>
<dbReference type="PANTHER" id="PTHR48079">
    <property type="entry name" value="PROTEIN YEEZ"/>
    <property type="match status" value="1"/>
</dbReference>